<protein>
    <submittedName>
        <fullName evidence="2">Protein kinase domain-containing protein</fullName>
    </submittedName>
</protein>
<organism evidence="1 2">
    <name type="scientific">Parastrongyloides trichosuri</name>
    <name type="common">Possum-specific nematode worm</name>
    <dbReference type="NCBI Taxonomy" id="131310"/>
    <lineage>
        <taxon>Eukaryota</taxon>
        <taxon>Metazoa</taxon>
        <taxon>Ecdysozoa</taxon>
        <taxon>Nematoda</taxon>
        <taxon>Chromadorea</taxon>
        <taxon>Rhabditida</taxon>
        <taxon>Tylenchina</taxon>
        <taxon>Panagrolaimomorpha</taxon>
        <taxon>Strongyloidoidea</taxon>
        <taxon>Strongyloididae</taxon>
        <taxon>Parastrongyloides</taxon>
    </lineage>
</organism>
<accession>A0A0N4ZMF5</accession>
<dbReference type="InterPro" id="IPR050235">
    <property type="entry name" value="CK1_Ser-Thr_kinase"/>
</dbReference>
<dbReference type="SUPFAM" id="SSF56112">
    <property type="entry name" value="Protein kinase-like (PK-like)"/>
    <property type="match status" value="1"/>
</dbReference>
<name>A0A0N4ZMF5_PARTI</name>
<dbReference type="Gene3D" id="1.10.510.10">
    <property type="entry name" value="Transferase(Phosphotransferase) domain 1"/>
    <property type="match status" value="1"/>
</dbReference>
<proteinExistence type="predicted"/>
<dbReference type="STRING" id="131310.A0A0N4ZMF5"/>
<dbReference type="AlphaFoldDB" id="A0A0N4ZMF5"/>
<keyword evidence="1" id="KW-1185">Reference proteome</keyword>
<evidence type="ECO:0000313" key="2">
    <source>
        <dbReference type="WBParaSite" id="PTRK_0000972300.1"/>
    </source>
</evidence>
<dbReference type="WBParaSite" id="PTRK_0000972300.1">
    <property type="protein sequence ID" value="PTRK_0000972300.1"/>
    <property type="gene ID" value="PTRK_0000972300"/>
</dbReference>
<reference evidence="2" key="1">
    <citation type="submission" date="2017-02" db="UniProtKB">
        <authorList>
            <consortium name="WormBaseParasite"/>
        </authorList>
    </citation>
    <scope>IDENTIFICATION</scope>
</reference>
<dbReference type="Proteomes" id="UP000038045">
    <property type="component" value="Unplaced"/>
</dbReference>
<sequence length="442" mass="51297">MENSIVENEKIPMVHLSGNALENFICRPDEPLQFTFEPNKNSINGEFFVVAPSILNGKKIKTRRSAKATSKNGLKVIKDIIQELQEGLLSKNKNNYPEIYDYGLSGEAKCDIIIMTSVMHSMEEFSNIMSISSVLREVDMLLLEMLSAISYLHNCGFIHGQLNHNSFWFRCNGLTEEELMVDGELYKATVTLCDLDLVCRWNKNGYLDKLEKKDPELKKIYDMRLKKKNLNYSTCSLKQHLDGQKSMKGDFESWFYLCRNFIEEKCGSSESEKNEDVFFVDKQNLRKPTYNNYKRIGVIFADIINLIDKMNENDVPNYDLIKEKIELSKCYDYRITLENVNLKDEIEFTYFMELAVEYRRRKAKLGKQRISFDDTVIVSKNNTDLKTECKVVEEVVKEKTNNSQGMDKNGNKVSPVTTEQKTKKKKGQFFNSTKKLFGKLFN</sequence>
<dbReference type="PANTHER" id="PTHR11909">
    <property type="entry name" value="CASEIN KINASE-RELATED"/>
    <property type="match status" value="1"/>
</dbReference>
<dbReference type="InterPro" id="IPR011009">
    <property type="entry name" value="Kinase-like_dom_sf"/>
</dbReference>
<evidence type="ECO:0000313" key="1">
    <source>
        <dbReference type="Proteomes" id="UP000038045"/>
    </source>
</evidence>